<dbReference type="PANTHER" id="PTHR30290:SF10">
    <property type="entry name" value="PERIPLASMIC OLIGOPEPTIDE-BINDING PROTEIN-RELATED"/>
    <property type="match status" value="1"/>
</dbReference>
<evidence type="ECO:0000256" key="2">
    <source>
        <dbReference type="ARBA" id="ARBA00005695"/>
    </source>
</evidence>
<name>A0A7W6CJZ5_9HYPH</name>
<sequence>MNKLLSTVAAVALGVGIVGMQSLPASAETPPNQLVVAMSMANILSLDPAGITGRDAVLVLSSVYDSLIVADPADRTKFLPRLAESWEISPDGKSITFKLRSGVKFASGNTFTAEDVAYSFKRLMTLNLAQASFLKTRGFNADNANASFEVVDELTFKMNLPKADDPNFVLMTISQAGPGSIVDSALVKANETAGDWGAAWLKTNSAGSGAYNLREWRSNEYVLLDRNSEYWGTAPAMRRVMIRHLPESQSQRLQLERGDIDVAYALLAADLKALETTKDIKVESTPGAGFYYLAVSMKDERLANAKVREALRYLIDYEGINKSVMPYYGVSHQRPLSTGVRGLLPDPGYKLDVQRAKKLLEEAGFKDGMTVSLRALSEPPFITVATAIQATLGQAGIKAEVITGSGDQIYGAMRDRKFELLVGRGGGGQHLHPDSNLRALAYNPDNSDKAALSNYQAWRTSFYDEKLNTLIVDALLEKDREKQIKDYEDIQVYYEKMIPAIQPFSEVVDTAAYRADVKGLIVNPWISRFETVTKDR</sequence>
<dbReference type="PANTHER" id="PTHR30290">
    <property type="entry name" value="PERIPLASMIC BINDING COMPONENT OF ABC TRANSPORTER"/>
    <property type="match status" value="1"/>
</dbReference>
<keyword evidence="7" id="KW-1185">Reference proteome</keyword>
<dbReference type="GO" id="GO:0015833">
    <property type="term" value="P:peptide transport"/>
    <property type="evidence" value="ECO:0007669"/>
    <property type="project" value="TreeGrafter"/>
</dbReference>
<evidence type="ECO:0000256" key="3">
    <source>
        <dbReference type="ARBA" id="ARBA00022448"/>
    </source>
</evidence>
<evidence type="ECO:0000256" key="1">
    <source>
        <dbReference type="ARBA" id="ARBA00004418"/>
    </source>
</evidence>
<dbReference type="Proteomes" id="UP000565286">
    <property type="component" value="Unassembled WGS sequence"/>
</dbReference>
<dbReference type="InterPro" id="IPR030678">
    <property type="entry name" value="Peptide/Ni-bd"/>
</dbReference>
<dbReference type="Pfam" id="PF00496">
    <property type="entry name" value="SBP_bac_5"/>
    <property type="match status" value="1"/>
</dbReference>
<evidence type="ECO:0000313" key="7">
    <source>
        <dbReference type="Proteomes" id="UP000565286"/>
    </source>
</evidence>
<organism evidence="6 7">
    <name type="scientific">Rhizobium skierniewicense</name>
    <dbReference type="NCBI Taxonomy" id="984260"/>
    <lineage>
        <taxon>Bacteria</taxon>
        <taxon>Pseudomonadati</taxon>
        <taxon>Pseudomonadota</taxon>
        <taxon>Alphaproteobacteria</taxon>
        <taxon>Hyphomicrobiales</taxon>
        <taxon>Rhizobiaceae</taxon>
        <taxon>Rhizobium/Agrobacterium group</taxon>
        <taxon>Rhizobium</taxon>
    </lineage>
</organism>
<dbReference type="Gene3D" id="3.90.76.10">
    <property type="entry name" value="Dipeptide-binding Protein, Domain 1"/>
    <property type="match status" value="1"/>
</dbReference>
<comment type="caution">
    <text evidence="6">The sequence shown here is derived from an EMBL/GenBank/DDBJ whole genome shotgun (WGS) entry which is preliminary data.</text>
</comment>
<dbReference type="RefSeq" id="WP_183897801.1">
    <property type="nucleotide sequence ID" value="NZ_JACIDV010000019.1"/>
</dbReference>
<dbReference type="Gene3D" id="3.40.190.10">
    <property type="entry name" value="Periplasmic binding protein-like II"/>
    <property type="match status" value="1"/>
</dbReference>
<comment type="similarity">
    <text evidence="2">Belongs to the bacterial solute-binding protein 5 family.</text>
</comment>
<reference evidence="6 7" key="1">
    <citation type="submission" date="2020-08" db="EMBL/GenBank/DDBJ databases">
        <title>Genomic Encyclopedia of Type Strains, Phase IV (KMG-IV): sequencing the most valuable type-strain genomes for metagenomic binning, comparative biology and taxonomic classification.</title>
        <authorList>
            <person name="Goeker M."/>
        </authorList>
    </citation>
    <scope>NUCLEOTIDE SEQUENCE [LARGE SCALE GENOMIC DNA]</scope>
    <source>
        <strain evidence="6 7">DSM 26438</strain>
    </source>
</reference>
<evidence type="ECO:0000313" key="6">
    <source>
        <dbReference type="EMBL" id="MBB3948481.1"/>
    </source>
</evidence>
<dbReference type="SUPFAM" id="SSF53850">
    <property type="entry name" value="Periplasmic binding protein-like II"/>
    <property type="match status" value="1"/>
</dbReference>
<protein>
    <submittedName>
        <fullName evidence="6">Peptide/nickel transport system substrate-binding protein</fullName>
    </submittedName>
</protein>
<dbReference type="CDD" id="cd08512">
    <property type="entry name" value="PBP2_NikA_DppA_OppA_like_7"/>
    <property type="match status" value="1"/>
</dbReference>
<evidence type="ECO:0000256" key="4">
    <source>
        <dbReference type="ARBA" id="ARBA00022729"/>
    </source>
</evidence>
<evidence type="ECO:0000259" key="5">
    <source>
        <dbReference type="Pfam" id="PF00496"/>
    </source>
</evidence>
<keyword evidence="4" id="KW-0732">Signal</keyword>
<dbReference type="Gene3D" id="3.10.105.10">
    <property type="entry name" value="Dipeptide-binding Protein, Domain 3"/>
    <property type="match status" value="1"/>
</dbReference>
<dbReference type="AlphaFoldDB" id="A0A7W6CJZ5"/>
<gene>
    <name evidence="6" type="ORF">GGQ73_004468</name>
</gene>
<feature type="domain" description="Solute-binding protein family 5" evidence="5">
    <location>
        <begin position="78"/>
        <end position="446"/>
    </location>
</feature>
<accession>A0A7W6CJZ5</accession>
<dbReference type="GO" id="GO:0043190">
    <property type="term" value="C:ATP-binding cassette (ABC) transporter complex"/>
    <property type="evidence" value="ECO:0007669"/>
    <property type="project" value="InterPro"/>
</dbReference>
<dbReference type="InterPro" id="IPR039424">
    <property type="entry name" value="SBP_5"/>
</dbReference>
<dbReference type="EMBL" id="JACIDV010000019">
    <property type="protein sequence ID" value="MBB3948481.1"/>
    <property type="molecule type" value="Genomic_DNA"/>
</dbReference>
<keyword evidence="3" id="KW-0813">Transport</keyword>
<comment type="subcellular location">
    <subcellularLocation>
        <location evidence="1">Periplasm</location>
    </subcellularLocation>
</comment>
<dbReference type="GO" id="GO:0030288">
    <property type="term" value="C:outer membrane-bounded periplasmic space"/>
    <property type="evidence" value="ECO:0007669"/>
    <property type="project" value="UniProtKB-ARBA"/>
</dbReference>
<proteinExistence type="inferred from homology"/>
<dbReference type="GO" id="GO:1904680">
    <property type="term" value="F:peptide transmembrane transporter activity"/>
    <property type="evidence" value="ECO:0007669"/>
    <property type="project" value="TreeGrafter"/>
</dbReference>
<dbReference type="PIRSF" id="PIRSF002741">
    <property type="entry name" value="MppA"/>
    <property type="match status" value="1"/>
</dbReference>
<dbReference type="InterPro" id="IPR000914">
    <property type="entry name" value="SBP_5_dom"/>
</dbReference>